<sequence length="377" mass="41061">MNSAHYGMEVNDESLEEMGLGELAQLTVTNEAEGMYESGTSKEAYSKMWNAKYTLRSHFDGVRALAFHPIEPALITASEDHTLKLWNLMRTIAGKKSAFLDVEPVYTFRGHQGAVLATCMNPTGEQCYSGGVDGTVRVWNVPNSNIDPYDAYDPDVLSLTLSGHTDAVWGLAFHTQKPQLLSCSADGTVKLWSPGSKAPLLQSYAAEPAMGVPSSVDFVHEDCSHMVAAYTSGRCAVYDLETSKVVMQLESNQNVEGGAPRDQVNCVVSHPTMPVTVAAHEDRHIRFYDNVTGKVVQAMVAHQDAVTSLAVDPHGLYLLSGSHDCSVRLWNLETKQCVQEITAHRKKSDESIHCVGFHPTKPYIASGGADALAKVFV</sequence>
<comment type="caution">
    <text evidence="4">The sequence shown here is derived from an EMBL/GenBank/DDBJ whole genome shotgun (WGS) entry which is preliminary data.</text>
</comment>
<dbReference type="InterPro" id="IPR001680">
    <property type="entry name" value="WD40_rpt"/>
</dbReference>
<name>A0A6A4VPT8_AMPAM</name>
<dbReference type="InterPro" id="IPR019775">
    <property type="entry name" value="WD40_repeat_CS"/>
</dbReference>
<keyword evidence="5" id="KW-1185">Reference proteome</keyword>
<dbReference type="OrthoDB" id="727118at2759"/>
<dbReference type="Proteomes" id="UP000440578">
    <property type="component" value="Unassembled WGS sequence"/>
</dbReference>
<evidence type="ECO:0000256" key="2">
    <source>
        <dbReference type="ARBA" id="ARBA00022737"/>
    </source>
</evidence>
<dbReference type="InterPro" id="IPR036322">
    <property type="entry name" value="WD40_repeat_dom_sf"/>
</dbReference>
<protein>
    <submittedName>
        <fullName evidence="4">Striatin-3</fullName>
    </submittedName>
</protein>
<feature type="repeat" description="WD" evidence="3">
    <location>
        <begin position="108"/>
        <end position="141"/>
    </location>
</feature>
<evidence type="ECO:0000256" key="3">
    <source>
        <dbReference type="PROSITE-ProRule" id="PRU00221"/>
    </source>
</evidence>
<dbReference type="InterPro" id="IPR015943">
    <property type="entry name" value="WD40/YVTN_repeat-like_dom_sf"/>
</dbReference>
<dbReference type="PROSITE" id="PS50082">
    <property type="entry name" value="WD_REPEATS_2"/>
    <property type="match status" value="4"/>
</dbReference>
<feature type="repeat" description="WD" evidence="3">
    <location>
        <begin position="55"/>
        <end position="88"/>
    </location>
</feature>
<reference evidence="4 5" key="1">
    <citation type="submission" date="2019-07" db="EMBL/GenBank/DDBJ databases">
        <title>Draft genome assembly of a fouling barnacle, Amphibalanus amphitrite (Darwin, 1854): The first reference genome for Thecostraca.</title>
        <authorList>
            <person name="Kim W."/>
        </authorList>
    </citation>
    <scope>NUCLEOTIDE SEQUENCE [LARGE SCALE GENOMIC DNA]</scope>
    <source>
        <strain evidence="4">SNU_AA5</strain>
        <tissue evidence="4">Soma without cirri and trophi</tissue>
    </source>
</reference>
<dbReference type="InterPro" id="IPR020472">
    <property type="entry name" value="WD40_PAC1"/>
</dbReference>
<dbReference type="SMART" id="SM00320">
    <property type="entry name" value="WD40"/>
    <property type="match status" value="7"/>
</dbReference>
<feature type="repeat" description="WD" evidence="3">
    <location>
        <begin position="299"/>
        <end position="340"/>
    </location>
</feature>
<dbReference type="PANTHER" id="PTHR15653">
    <property type="entry name" value="STRIATIN"/>
    <property type="match status" value="1"/>
</dbReference>
<dbReference type="SUPFAM" id="SSF50978">
    <property type="entry name" value="WD40 repeat-like"/>
    <property type="match status" value="1"/>
</dbReference>
<evidence type="ECO:0000313" key="5">
    <source>
        <dbReference type="Proteomes" id="UP000440578"/>
    </source>
</evidence>
<feature type="repeat" description="WD" evidence="3">
    <location>
        <begin position="161"/>
        <end position="193"/>
    </location>
</feature>
<organism evidence="4 5">
    <name type="scientific">Amphibalanus amphitrite</name>
    <name type="common">Striped barnacle</name>
    <name type="synonym">Balanus amphitrite</name>
    <dbReference type="NCBI Taxonomy" id="1232801"/>
    <lineage>
        <taxon>Eukaryota</taxon>
        <taxon>Metazoa</taxon>
        <taxon>Ecdysozoa</taxon>
        <taxon>Arthropoda</taxon>
        <taxon>Crustacea</taxon>
        <taxon>Multicrustacea</taxon>
        <taxon>Cirripedia</taxon>
        <taxon>Thoracica</taxon>
        <taxon>Thoracicalcarea</taxon>
        <taxon>Balanomorpha</taxon>
        <taxon>Balanoidea</taxon>
        <taxon>Balanidae</taxon>
        <taxon>Amphibalaninae</taxon>
        <taxon>Amphibalanus</taxon>
    </lineage>
</organism>
<dbReference type="PROSITE" id="PS50294">
    <property type="entry name" value="WD_REPEATS_REGION"/>
    <property type="match status" value="4"/>
</dbReference>
<keyword evidence="1 3" id="KW-0853">WD repeat</keyword>
<keyword evidence="2" id="KW-0677">Repeat</keyword>
<dbReference type="PANTHER" id="PTHR15653:SF0">
    <property type="entry name" value="CONNECTOR OF KINASE TO AP-1, ISOFORM E"/>
    <property type="match status" value="1"/>
</dbReference>
<dbReference type="PRINTS" id="PR00320">
    <property type="entry name" value="GPROTEINBRPT"/>
</dbReference>
<dbReference type="CDD" id="cd00200">
    <property type="entry name" value="WD40"/>
    <property type="match status" value="1"/>
</dbReference>
<evidence type="ECO:0000256" key="1">
    <source>
        <dbReference type="ARBA" id="ARBA00022574"/>
    </source>
</evidence>
<dbReference type="Gene3D" id="2.130.10.10">
    <property type="entry name" value="YVTN repeat-like/Quinoprotein amine dehydrogenase"/>
    <property type="match status" value="3"/>
</dbReference>
<dbReference type="Pfam" id="PF00400">
    <property type="entry name" value="WD40"/>
    <property type="match status" value="5"/>
</dbReference>
<dbReference type="InterPro" id="IPR051488">
    <property type="entry name" value="WD_repeat_striatin"/>
</dbReference>
<dbReference type="AlphaFoldDB" id="A0A6A4VPT8"/>
<accession>A0A6A4VPT8</accession>
<proteinExistence type="predicted"/>
<evidence type="ECO:0000313" key="4">
    <source>
        <dbReference type="EMBL" id="KAF0294929.1"/>
    </source>
</evidence>
<dbReference type="PROSITE" id="PS00678">
    <property type="entry name" value="WD_REPEATS_1"/>
    <property type="match status" value="3"/>
</dbReference>
<dbReference type="FunFam" id="2.130.10.10:FF:000498">
    <property type="entry name" value="Striatin 3"/>
    <property type="match status" value="1"/>
</dbReference>
<dbReference type="EMBL" id="VIIS01001648">
    <property type="protein sequence ID" value="KAF0294929.1"/>
    <property type="molecule type" value="Genomic_DNA"/>
</dbReference>
<gene>
    <name evidence="4" type="primary">STRN3_0</name>
    <name evidence="4" type="ORF">FJT64_007457</name>
</gene>